<evidence type="ECO:0000313" key="2">
    <source>
        <dbReference type="Proteomes" id="UP000805085"/>
    </source>
</evidence>
<proteinExistence type="predicted"/>
<keyword evidence="2" id="KW-1185">Reference proteome</keyword>
<dbReference type="RefSeq" id="WP_173301047.1">
    <property type="nucleotide sequence ID" value="NZ_JABRWQ010000004.1"/>
</dbReference>
<name>A0ABX2E4K3_9FLAO</name>
<dbReference type="Proteomes" id="UP000805085">
    <property type="component" value="Unassembled WGS sequence"/>
</dbReference>
<evidence type="ECO:0008006" key="3">
    <source>
        <dbReference type="Google" id="ProtNLM"/>
    </source>
</evidence>
<accession>A0ABX2E4K3</accession>
<sequence>MNSQETEKKKVIIEQAYDFSSIDKDTLFIEGKQLLYVKPSQKEFEIIKNIEGVQALNNTFNFSASNIIDSLKSQNLVSITSKRVLGIITKNDTIYIDRLNTKKFNSHNHFSIYYINTCNYISYTYRTRDNPYFVVDKLYEDMSCDSIIEQKYVIAQNGLNIRKAGGQVTGKFNNGDIVNVIGYTKDSIEIKDKNKIVKGRWAIINYEDFEDGRRHKKRYVFEGYLGNIEDVKVYDEDLIYGSVIKTPAEQDYNDDAYIENLSDYFKYELISASKFNSVNQDNSYFLTKNPSIKITKNEDKTENFNLPIKDSILTFKSKMDYSAASYTYYGDIDVINSYLVYGVYYKAEEALFSVIDKETGETKFMFPEFPNFSPNKKRIICFSYNIYSEINYLEIYSVKPNQTMILDYVFTFPNWINFESDNVKWLSNDTIVFKIVNPNIYNGSEVVNPQYLKLQFKK</sequence>
<evidence type="ECO:0000313" key="1">
    <source>
        <dbReference type="EMBL" id="NRD23401.1"/>
    </source>
</evidence>
<reference evidence="1 2" key="1">
    <citation type="journal article" date="2015" name="Int. J. Syst. Evol. Microbiol.">
        <title>Winogradskyella litoriviva sp. nov., isolated from coastal seawater.</title>
        <authorList>
            <person name="Nedashkovskaya O.I."/>
            <person name="Kukhlevskiy A.D."/>
            <person name="Zhukova N.V."/>
            <person name="Kim S.J."/>
            <person name="Rhee S.K."/>
            <person name="Mikhailov V.V."/>
        </authorList>
    </citation>
    <scope>NUCLEOTIDE SEQUENCE [LARGE SCALE GENOMIC DNA]</scope>
    <source>
        <strain evidence="1 2">KMM6491</strain>
    </source>
</reference>
<dbReference type="EMBL" id="JABRWQ010000004">
    <property type="protein sequence ID" value="NRD23401.1"/>
    <property type="molecule type" value="Genomic_DNA"/>
</dbReference>
<organism evidence="1 2">
    <name type="scientific">Winogradskyella litoriviva</name>
    <dbReference type="NCBI Taxonomy" id="1220182"/>
    <lineage>
        <taxon>Bacteria</taxon>
        <taxon>Pseudomonadati</taxon>
        <taxon>Bacteroidota</taxon>
        <taxon>Flavobacteriia</taxon>
        <taxon>Flavobacteriales</taxon>
        <taxon>Flavobacteriaceae</taxon>
        <taxon>Winogradskyella</taxon>
    </lineage>
</organism>
<gene>
    <name evidence="1" type="ORF">HNV10_09125</name>
</gene>
<comment type="caution">
    <text evidence="1">The sequence shown here is derived from an EMBL/GenBank/DDBJ whole genome shotgun (WGS) entry which is preliminary data.</text>
</comment>
<protein>
    <recommendedName>
        <fullName evidence="3">SH3 domain-containing protein</fullName>
    </recommendedName>
</protein>